<name>A0A2T9Z773_9FUNG</name>
<feature type="region of interest" description="Disordered" evidence="2">
    <location>
        <begin position="16"/>
        <end position="42"/>
    </location>
</feature>
<protein>
    <submittedName>
        <fullName evidence="3">Uncharacterized protein</fullName>
    </submittedName>
</protein>
<keyword evidence="1" id="KW-0175">Coiled coil</keyword>
<comment type="caution">
    <text evidence="3">The sequence shown here is derived from an EMBL/GenBank/DDBJ whole genome shotgun (WGS) entry which is preliminary data.</text>
</comment>
<gene>
    <name evidence="3" type="ORF">BB560_005172</name>
</gene>
<evidence type="ECO:0000256" key="2">
    <source>
        <dbReference type="SAM" id="MobiDB-lite"/>
    </source>
</evidence>
<reference evidence="3 4" key="1">
    <citation type="journal article" date="2018" name="MBio">
        <title>Comparative Genomics Reveals the Core Gene Toolbox for the Fungus-Insect Symbiosis.</title>
        <authorList>
            <person name="Wang Y."/>
            <person name="Stata M."/>
            <person name="Wang W."/>
            <person name="Stajich J.E."/>
            <person name="White M.M."/>
            <person name="Moncalvo J.M."/>
        </authorList>
    </citation>
    <scope>NUCLEOTIDE SEQUENCE [LARGE SCALE GENOMIC DNA]</scope>
    <source>
        <strain evidence="3 4">SC-DP-2</strain>
    </source>
</reference>
<feature type="compositionally biased region" description="Polar residues" evidence="2">
    <location>
        <begin position="23"/>
        <end position="36"/>
    </location>
</feature>
<sequence>MSALGHIPPLNFNINIPSVPKSRPSTDYTKNPSSKTIPYLKPPTPIFTTNSSLFPKAAQYSKNDFRSRLVVKPPTLANSVNATTAILEKNPTIPRRGRSSSLYDSNTSEKNPLISNRTKKDISRSRSNSLSKAQYLSSSTQDSPPISAHPQNDHIEFVDRPERTSSKLLPLHTYTHSSGNTERQKCYKQLSSAKPVVSNKKYKNLTSETPEYAISSKFKLRSQNDLLKQKNSHLEKTNKTLERQLKLQLELINNLETLNNKVVECSASLIKTKQELMYQNKEYLIKIAALEQSLFENNLKEKSAINTTTPKKTIQ</sequence>
<dbReference type="EMBL" id="MBFS01001979">
    <property type="protein sequence ID" value="PVV00444.1"/>
    <property type="molecule type" value="Genomic_DNA"/>
</dbReference>
<dbReference type="Proteomes" id="UP000245609">
    <property type="component" value="Unassembled WGS sequence"/>
</dbReference>
<keyword evidence="4" id="KW-1185">Reference proteome</keyword>
<feature type="non-terminal residue" evidence="3">
    <location>
        <position position="315"/>
    </location>
</feature>
<dbReference type="AlphaFoldDB" id="A0A2T9Z773"/>
<accession>A0A2T9Z773</accession>
<evidence type="ECO:0000256" key="1">
    <source>
        <dbReference type="SAM" id="Coils"/>
    </source>
</evidence>
<evidence type="ECO:0000313" key="4">
    <source>
        <dbReference type="Proteomes" id="UP000245609"/>
    </source>
</evidence>
<organism evidence="3 4">
    <name type="scientific">Smittium megazygosporum</name>
    <dbReference type="NCBI Taxonomy" id="133381"/>
    <lineage>
        <taxon>Eukaryota</taxon>
        <taxon>Fungi</taxon>
        <taxon>Fungi incertae sedis</taxon>
        <taxon>Zoopagomycota</taxon>
        <taxon>Kickxellomycotina</taxon>
        <taxon>Harpellomycetes</taxon>
        <taxon>Harpellales</taxon>
        <taxon>Legeriomycetaceae</taxon>
        <taxon>Smittium</taxon>
    </lineage>
</organism>
<feature type="region of interest" description="Disordered" evidence="2">
    <location>
        <begin position="87"/>
        <end position="152"/>
    </location>
</feature>
<evidence type="ECO:0000313" key="3">
    <source>
        <dbReference type="EMBL" id="PVV00444.1"/>
    </source>
</evidence>
<feature type="coiled-coil region" evidence="1">
    <location>
        <begin position="224"/>
        <end position="261"/>
    </location>
</feature>
<feature type="compositionally biased region" description="Polar residues" evidence="2">
    <location>
        <begin position="99"/>
        <end position="116"/>
    </location>
</feature>
<feature type="compositionally biased region" description="Polar residues" evidence="2">
    <location>
        <begin position="125"/>
        <end position="144"/>
    </location>
</feature>
<proteinExistence type="predicted"/>